<accession>A0ABN8AUC7</accession>
<sequence>MLLSKIYVPVQKGLFTRCFSLSRGNQNHSWPIPDYGPMEVMRSDLMNGCKVASAKSLGAQIAACTIMYQAGSRYESDATIGASHFVRAMSSASGCGHSSYIKHRRLQQSGGFLTCTADRQSVAFTLRCPVTTFPDLKSYLLDTAARCCYHQWELDDCKSLVEDDLTRITPEQMVMDLIQKASFNGPLANSVFCPKERIDGMSKESMLTFVNSNFKPVRCTVGSTGVRFEDALKMAEMIDLNRVRQADPCTARSNPKSGYEYHDLGPGRDTWIALAIPGCGSCDLACLLKHAIIAEACGTGAVATGQHREDRAPHGPLGTMAGGDVYTEYRAFNVSYFDIGIFGIVAKTRACTAKQVARNAAEFLSNVGDLNFQQIATGKKRLKLSLAINDGDSVKVSEGLALQIANGLQFDSAKNSMALVDLIPPDEVVATARTLSSKSSAMSMAVVGDIGAVPMGTELL</sequence>
<dbReference type="InterPro" id="IPR011249">
    <property type="entry name" value="Metalloenz_LuxS/M16"/>
</dbReference>
<dbReference type="InterPro" id="IPR050361">
    <property type="entry name" value="MPP/UQCRC_Complex"/>
</dbReference>
<evidence type="ECO:0000313" key="3">
    <source>
        <dbReference type="Proteomes" id="UP001153292"/>
    </source>
</evidence>
<gene>
    <name evidence="2" type="ORF">CHILSU_LOCUS2772</name>
</gene>
<evidence type="ECO:0000259" key="1">
    <source>
        <dbReference type="Pfam" id="PF00675"/>
    </source>
</evidence>
<feature type="domain" description="Peptidase M16 N-terminal" evidence="1">
    <location>
        <begin position="50"/>
        <end position="195"/>
    </location>
</feature>
<dbReference type="EMBL" id="OU963907">
    <property type="protein sequence ID" value="CAH0399619.1"/>
    <property type="molecule type" value="Genomic_DNA"/>
</dbReference>
<dbReference type="PANTHER" id="PTHR11851">
    <property type="entry name" value="METALLOPROTEASE"/>
    <property type="match status" value="1"/>
</dbReference>
<keyword evidence="3" id="KW-1185">Reference proteome</keyword>
<dbReference type="Gene3D" id="3.30.830.10">
    <property type="entry name" value="Metalloenzyme, LuxS/M16 peptidase-like"/>
    <property type="match status" value="2"/>
</dbReference>
<protein>
    <recommendedName>
        <fullName evidence="1">Peptidase M16 N-terminal domain-containing protein</fullName>
    </recommendedName>
</protein>
<organism evidence="2 3">
    <name type="scientific">Chilo suppressalis</name>
    <name type="common">Asiatic rice borer moth</name>
    <dbReference type="NCBI Taxonomy" id="168631"/>
    <lineage>
        <taxon>Eukaryota</taxon>
        <taxon>Metazoa</taxon>
        <taxon>Ecdysozoa</taxon>
        <taxon>Arthropoda</taxon>
        <taxon>Hexapoda</taxon>
        <taxon>Insecta</taxon>
        <taxon>Pterygota</taxon>
        <taxon>Neoptera</taxon>
        <taxon>Endopterygota</taxon>
        <taxon>Lepidoptera</taxon>
        <taxon>Glossata</taxon>
        <taxon>Ditrysia</taxon>
        <taxon>Pyraloidea</taxon>
        <taxon>Crambidae</taxon>
        <taxon>Crambinae</taxon>
        <taxon>Chilo</taxon>
    </lineage>
</organism>
<dbReference type="Pfam" id="PF00675">
    <property type="entry name" value="Peptidase_M16"/>
    <property type="match status" value="1"/>
</dbReference>
<dbReference type="InterPro" id="IPR011765">
    <property type="entry name" value="Pept_M16_N"/>
</dbReference>
<proteinExistence type="predicted"/>
<dbReference type="Proteomes" id="UP001153292">
    <property type="component" value="Chromosome 14"/>
</dbReference>
<dbReference type="PANTHER" id="PTHR11851:SF226">
    <property type="entry name" value="CYTOCHROME B-C1 COMPLEX SUBUNIT 2, MITOCHONDRIAL"/>
    <property type="match status" value="1"/>
</dbReference>
<name>A0ABN8AUC7_CHISP</name>
<reference evidence="2" key="1">
    <citation type="submission" date="2021-12" db="EMBL/GenBank/DDBJ databases">
        <authorList>
            <person name="King R."/>
        </authorList>
    </citation>
    <scope>NUCLEOTIDE SEQUENCE</scope>
</reference>
<evidence type="ECO:0000313" key="2">
    <source>
        <dbReference type="EMBL" id="CAH0399619.1"/>
    </source>
</evidence>
<dbReference type="SUPFAM" id="SSF63411">
    <property type="entry name" value="LuxS/MPP-like metallohydrolase"/>
    <property type="match status" value="2"/>
</dbReference>